<accession>A0A1W1ZTZ1</accession>
<evidence type="ECO:0000313" key="2">
    <source>
        <dbReference type="Proteomes" id="UP000192393"/>
    </source>
</evidence>
<dbReference type="Proteomes" id="UP000192393">
    <property type="component" value="Unassembled WGS sequence"/>
</dbReference>
<evidence type="ECO:0000313" key="1">
    <source>
        <dbReference type="EMBL" id="SMC51571.1"/>
    </source>
</evidence>
<sequence>MLNEFLTPVSGELQGFATTLDDFSIGRNINFDNEIASNGLVILGVKETRGGESEFNSELEFDTFRKEFYQLKKGDWHLPIYDLGDLEPGSTKEDTYFALQKIQEEILRSKSIVIVLGGTSNLAYSQFRAFDSVKLNVNLTCVDNRFRLGNEKEDLSFSNYLSKIIAEPPHNLFEYTHLGHQTYFVAQEELDLMEHLNFDVKRLGKLIENINESEPELRNSDMVVLNLESMQFSDFQSGIKLSPNGFNSREICSLSRYAGINNKVQSFGVYNYKAKNIESDDLLLSEILWYFIEGKNHAPQDSDFRESDDFEKFYVQIPEQDLTFYHNLKTEQWWLELKDMNDAEEEGSQIVPCSKKDYENSLEGKIPERWWKSYKKLY</sequence>
<dbReference type="InterPro" id="IPR023696">
    <property type="entry name" value="Ureohydrolase_dom_sf"/>
</dbReference>
<organism evidence="1 2">
    <name type="scientific">Moheibacter sediminis</name>
    <dbReference type="NCBI Taxonomy" id="1434700"/>
    <lineage>
        <taxon>Bacteria</taxon>
        <taxon>Pseudomonadati</taxon>
        <taxon>Bacteroidota</taxon>
        <taxon>Flavobacteriia</taxon>
        <taxon>Flavobacteriales</taxon>
        <taxon>Weeksellaceae</taxon>
        <taxon>Moheibacter</taxon>
    </lineage>
</organism>
<dbReference type="CDD" id="cd09988">
    <property type="entry name" value="Formimidoylglutamase"/>
    <property type="match status" value="1"/>
</dbReference>
<protein>
    <submittedName>
        <fullName evidence="1">Arginase family protein</fullName>
    </submittedName>
</protein>
<keyword evidence="2" id="KW-1185">Reference proteome</keyword>
<dbReference type="SUPFAM" id="SSF52768">
    <property type="entry name" value="Arginase/deacetylase"/>
    <property type="match status" value="1"/>
</dbReference>
<dbReference type="STRING" id="1434700.SAMN06296427_103216"/>
<gene>
    <name evidence="1" type="ORF">SAMN06296427_103216</name>
</gene>
<dbReference type="RefSeq" id="WP_084016798.1">
    <property type="nucleotide sequence ID" value="NZ_FWXS01000003.1"/>
</dbReference>
<reference evidence="1 2" key="1">
    <citation type="submission" date="2017-04" db="EMBL/GenBank/DDBJ databases">
        <authorList>
            <person name="Afonso C.L."/>
            <person name="Miller P.J."/>
            <person name="Scott M.A."/>
            <person name="Spackman E."/>
            <person name="Goraichik I."/>
            <person name="Dimitrov K.M."/>
            <person name="Suarez D.L."/>
            <person name="Swayne D.E."/>
        </authorList>
    </citation>
    <scope>NUCLEOTIDE SEQUENCE [LARGE SCALE GENOMIC DNA]</scope>
    <source>
        <strain evidence="1 2">CGMCC 1.12708</strain>
    </source>
</reference>
<dbReference type="AlphaFoldDB" id="A0A1W1ZTZ1"/>
<dbReference type="OrthoDB" id="931936at2"/>
<dbReference type="Gene3D" id="3.40.800.10">
    <property type="entry name" value="Ureohydrolase domain"/>
    <property type="match status" value="1"/>
</dbReference>
<name>A0A1W1ZTZ1_9FLAO</name>
<dbReference type="EMBL" id="FWXS01000003">
    <property type="protein sequence ID" value="SMC51571.1"/>
    <property type="molecule type" value="Genomic_DNA"/>
</dbReference>
<proteinExistence type="predicted"/>